<evidence type="ECO:0000256" key="3">
    <source>
        <dbReference type="ARBA" id="ARBA00023163"/>
    </source>
</evidence>
<dbReference type="Proteomes" id="UP000017746">
    <property type="component" value="Chromosome"/>
</dbReference>
<accession>U5VQ93</accession>
<dbReference type="OrthoDB" id="7945987at2"/>
<feature type="domain" description="HTH arsR-type" evidence="4">
    <location>
        <begin position="11"/>
        <end position="112"/>
    </location>
</feature>
<dbReference type="Pfam" id="PF12840">
    <property type="entry name" value="HTH_20"/>
    <property type="match status" value="1"/>
</dbReference>
<dbReference type="SMART" id="SM00418">
    <property type="entry name" value="HTH_ARSR"/>
    <property type="match status" value="1"/>
</dbReference>
<dbReference type="STRING" id="1246995.AFR_03450"/>
<gene>
    <name evidence="5" type="ORF">AFR_03450</name>
</gene>
<reference evidence="5 6" key="1">
    <citation type="journal article" date="2014" name="J. Biotechnol.">
        <title>Complete genome sequence of the actinobacterium Actinoplanes friuliensis HAG 010964, producer of the lipopeptide antibiotic friulimycin.</title>
        <authorList>
            <person name="Ruckert C."/>
            <person name="Szczepanowski R."/>
            <person name="Albersmeier A."/>
            <person name="Goesmann A."/>
            <person name="Fischer N."/>
            <person name="Steinkamper A."/>
            <person name="Puhler A."/>
            <person name="Biener R."/>
            <person name="Schwartz D."/>
            <person name="Kalinowski J."/>
        </authorList>
    </citation>
    <scope>NUCLEOTIDE SEQUENCE [LARGE SCALE GENOMIC DNA]</scope>
    <source>
        <strain evidence="5 6">DSM 7358</strain>
    </source>
</reference>
<dbReference type="RefSeq" id="WP_023357922.1">
    <property type="nucleotide sequence ID" value="NC_022657.1"/>
</dbReference>
<dbReference type="GO" id="GO:0003700">
    <property type="term" value="F:DNA-binding transcription factor activity"/>
    <property type="evidence" value="ECO:0007669"/>
    <property type="project" value="InterPro"/>
</dbReference>
<dbReference type="PRINTS" id="PR00778">
    <property type="entry name" value="HTHARSR"/>
</dbReference>
<dbReference type="eggNOG" id="COG0640">
    <property type="taxonomic scope" value="Bacteria"/>
</dbReference>
<dbReference type="SUPFAM" id="SSF46785">
    <property type="entry name" value="Winged helix' DNA-binding domain"/>
    <property type="match status" value="1"/>
</dbReference>
<organism evidence="5 6">
    <name type="scientific">Actinoplanes friuliensis DSM 7358</name>
    <dbReference type="NCBI Taxonomy" id="1246995"/>
    <lineage>
        <taxon>Bacteria</taxon>
        <taxon>Bacillati</taxon>
        <taxon>Actinomycetota</taxon>
        <taxon>Actinomycetes</taxon>
        <taxon>Micromonosporales</taxon>
        <taxon>Micromonosporaceae</taxon>
        <taxon>Actinoplanes</taxon>
    </lineage>
</organism>
<dbReference type="AlphaFoldDB" id="U5VQ93"/>
<dbReference type="PANTHER" id="PTHR43132">
    <property type="entry name" value="ARSENICAL RESISTANCE OPERON REPRESSOR ARSR-RELATED"/>
    <property type="match status" value="1"/>
</dbReference>
<keyword evidence="2" id="KW-0238">DNA-binding</keyword>
<sequence length="179" mass="19933">MEEPARLNDARVMRALAHPIRLRIIALLSEIGPASVSALAGHTGESTASVSYHLSQLARFGLVEEAVEARTGRERPWRAVHRGLSWDWNDGDHGLRAAYLKERLRVVDEFVAAEDALTPEWKTAAFFLDDVGHLTTAELAEVSDRIKALLAGYRRPDPADRPADAQRVVFFAYGLPHER</sequence>
<dbReference type="InterPro" id="IPR036390">
    <property type="entry name" value="WH_DNA-bd_sf"/>
</dbReference>
<dbReference type="EMBL" id="CP006272">
    <property type="protein sequence ID" value="AGZ38979.1"/>
    <property type="molecule type" value="Genomic_DNA"/>
</dbReference>
<dbReference type="InterPro" id="IPR011991">
    <property type="entry name" value="ArsR-like_HTH"/>
</dbReference>
<protein>
    <submittedName>
        <fullName evidence="5">Regulatory protein ArsR</fullName>
    </submittedName>
</protein>
<dbReference type="KEGG" id="afs:AFR_03450"/>
<dbReference type="Gene3D" id="1.10.10.10">
    <property type="entry name" value="Winged helix-like DNA-binding domain superfamily/Winged helix DNA-binding domain"/>
    <property type="match status" value="1"/>
</dbReference>
<proteinExistence type="predicted"/>
<evidence type="ECO:0000259" key="4">
    <source>
        <dbReference type="SMART" id="SM00418"/>
    </source>
</evidence>
<keyword evidence="6" id="KW-1185">Reference proteome</keyword>
<dbReference type="GO" id="GO:0003677">
    <property type="term" value="F:DNA binding"/>
    <property type="evidence" value="ECO:0007669"/>
    <property type="project" value="UniProtKB-KW"/>
</dbReference>
<dbReference type="HOGENOM" id="CLU_087580_2_1_11"/>
<dbReference type="PANTHER" id="PTHR43132:SF2">
    <property type="entry name" value="ARSENICAL RESISTANCE OPERON REPRESSOR ARSR-RELATED"/>
    <property type="match status" value="1"/>
</dbReference>
<name>U5VQ93_9ACTN</name>
<evidence type="ECO:0000313" key="6">
    <source>
        <dbReference type="Proteomes" id="UP000017746"/>
    </source>
</evidence>
<dbReference type="InterPro" id="IPR001845">
    <property type="entry name" value="HTH_ArsR_DNA-bd_dom"/>
</dbReference>
<dbReference type="PATRIC" id="fig|1246995.3.peg.693"/>
<dbReference type="InterPro" id="IPR036388">
    <property type="entry name" value="WH-like_DNA-bd_sf"/>
</dbReference>
<evidence type="ECO:0000313" key="5">
    <source>
        <dbReference type="EMBL" id="AGZ38979.1"/>
    </source>
</evidence>
<dbReference type="CDD" id="cd00090">
    <property type="entry name" value="HTH_ARSR"/>
    <property type="match status" value="1"/>
</dbReference>
<evidence type="ECO:0000256" key="1">
    <source>
        <dbReference type="ARBA" id="ARBA00023015"/>
    </source>
</evidence>
<dbReference type="InterPro" id="IPR051011">
    <property type="entry name" value="Metal_resp_trans_reg"/>
</dbReference>
<keyword evidence="1" id="KW-0805">Transcription regulation</keyword>
<evidence type="ECO:0000256" key="2">
    <source>
        <dbReference type="ARBA" id="ARBA00023125"/>
    </source>
</evidence>
<keyword evidence="3" id="KW-0804">Transcription</keyword>